<keyword evidence="12" id="KW-1185">Reference proteome</keyword>
<dbReference type="GO" id="GO:0006627">
    <property type="term" value="P:protein processing involved in protein targeting to mitochondrion"/>
    <property type="evidence" value="ECO:0007669"/>
    <property type="project" value="TreeGrafter"/>
</dbReference>
<evidence type="ECO:0000256" key="6">
    <source>
        <dbReference type="ARBA" id="ARBA00023136"/>
    </source>
</evidence>
<feature type="domain" description="Peptidase S26" evidence="10">
    <location>
        <begin position="101"/>
        <end position="140"/>
    </location>
</feature>
<dbReference type="GO" id="GO:0042720">
    <property type="term" value="C:mitochondrial inner membrane peptidase complex"/>
    <property type="evidence" value="ECO:0007669"/>
    <property type="project" value="TreeGrafter"/>
</dbReference>
<keyword evidence="3 9" id="KW-0999">Mitochondrion inner membrane</keyword>
<dbReference type="InterPro" id="IPR052064">
    <property type="entry name" value="Mito_IMP1_subunit"/>
</dbReference>
<dbReference type="InterPro" id="IPR036286">
    <property type="entry name" value="LexA/Signal_pep-like_sf"/>
</dbReference>
<keyword evidence="5 9" id="KW-0496">Mitochondrion</keyword>
<proteinExistence type="inferred from homology"/>
<evidence type="ECO:0000256" key="4">
    <source>
        <dbReference type="ARBA" id="ARBA00022801"/>
    </source>
</evidence>
<keyword evidence="4 9" id="KW-0378">Hydrolase</keyword>
<keyword evidence="9" id="KW-0645">Protease</keyword>
<dbReference type="GO" id="GO:0006465">
    <property type="term" value="P:signal peptide processing"/>
    <property type="evidence" value="ECO:0007669"/>
    <property type="project" value="InterPro"/>
</dbReference>
<comment type="subunit">
    <text evidence="2">Heterodimer of 2 subunits, IMMPL1 and IMMPL2.</text>
</comment>
<dbReference type="PANTHER" id="PTHR12383:SF16">
    <property type="entry name" value="MITOCHONDRIAL INNER MEMBRANE PROTEASE SUBUNIT 1"/>
    <property type="match status" value="1"/>
</dbReference>
<feature type="active site" evidence="8">
    <location>
        <position position="39"/>
    </location>
</feature>
<reference evidence="11" key="1">
    <citation type="submission" date="2022-01" db="EMBL/GenBank/DDBJ databases">
        <authorList>
            <person name="King R."/>
        </authorList>
    </citation>
    <scope>NUCLEOTIDE SEQUENCE</scope>
</reference>
<evidence type="ECO:0000256" key="3">
    <source>
        <dbReference type="ARBA" id="ARBA00022792"/>
    </source>
</evidence>
<dbReference type="PANTHER" id="PTHR12383">
    <property type="entry name" value="PROTEASE FAMILY S26 MITOCHONDRIAL INNER MEMBRANE PROTEASE-RELATED"/>
    <property type="match status" value="1"/>
</dbReference>
<dbReference type="EC" id="3.4.21.-" evidence="9"/>
<dbReference type="NCBIfam" id="TIGR02227">
    <property type="entry name" value="sigpep_I_bact"/>
    <property type="match status" value="1"/>
</dbReference>
<evidence type="ECO:0000313" key="11">
    <source>
        <dbReference type="EMBL" id="CAG9816668.1"/>
    </source>
</evidence>
<evidence type="ECO:0000256" key="1">
    <source>
        <dbReference type="ARBA" id="ARBA00004273"/>
    </source>
</evidence>
<evidence type="ECO:0000256" key="2">
    <source>
        <dbReference type="ARBA" id="ARBA00011805"/>
    </source>
</evidence>
<comment type="subcellular location">
    <subcellularLocation>
        <location evidence="1 9">Mitochondrion inner membrane</location>
    </subcellularLocation>
</comment>
<sequence length="152" mass="17235">MNKILFNLMDSTMYLIRYGCLVHCTFEYVVDFVVCSGPSMEPAIHTDDILLTEHISPLKREINKGDIVIAKCPTDPNRQICKRVVGLPGDKIRTGFASFLVVPLGHVWLEGDNKNNSMDSRSHGPVPQGLIRSRAVCKVWPFRDISFFRKNE</sequence>
<dbReference type="SUPFAM" id="SSF51306">
    <property type="entry name" value="LexA/Signal peptidase"/>
    <property type="match status" value="1"/>
</dbReference>
<feature type="domain" description="Peptidase S26" evidence="10">
    <location>
        <begin position="19"/>
        <end position="93"/>
    </location>
</feature>
<dbReference type="EMBL" id="OU896720">
    <property type="protein sequence ID" value="CAG9816668.1"/>
    <property type="molecule type" value="Genomic_DNA"/>
</dbReference>
<gene>
    <name evidence="11" type="ORF">PHAECO_LOCUS4087</name>
</gene>
<keyword evidence="6" id="KW-0472">Membrane</keyword>
<organism evidence="11 12">
    <name type="scientific">Phaedon cochleariae</name>
    <name type="common">Mustard beetle</name>
    <dbReference type="NCBI Taxonomy" id="80249"/>
    <lineage>
        <taxon>Eukaryota</taxon>
        <taxon>Metazoa</taxon>
        <taxon>Ecdysozoa</taxon>
        <taxon>Arthropoda</taxon>
        <taxon>Hexapoda</taxon>
        <taxon>Insecta</taxon>
        <taxon>Pterygota</taxon>
        <taxon>Neoptera</taxon>
        <taxon>Endopterygota</taxon>
        <taxon>Coleoptera</taxon>
        <taxon>Polyphaga</taxon>
        <taxon>Cucujiformia</taxon>
        <taxon>Chrysomeloidea</taxon>
        <taxon>Chrysomelidae</taxon>
        <taxon>Chrysomelinae</taxon>
        <taxon>Chrysomelini</taxon>
        <taxon>Phaedon</taxon>
    </lineage>
</organism>
<dbReference type="CDD" id="cd06530">
    <property type="entry name" value="S26_SPase_I"/>
    <property type="match status" value="1"/>
</dbReference>
<dbReference type="Pfam" id="PF10502">
    <property type="entry name" value="Peptidase_S26"/>
    <property type="match status" value="2"/>
</dbReference>
<evidence type="ECO:0000256" key="9">
    <source>
        <dbReference type="RuleBase" id="RU362041"/>
    </source>
</evidence>
<dbReference type="OrthoDB" id="308440at2759"/>
<dbReference type="PRINTS" id="PR00727">
    <property type="entry name" value="LEADERPTASE"/>
</dbReference>
<dbReference type="Proteomes" id="UP001153737">
    <property type="component" value="Chromosome 14"/>
</dbReference>
<reference evidence="11" key="2">
    <citation type="submission" date="2022-10" db="EMBL/GenBank/DDBJ databases">
        <authorList>
            <consortium name="ENA_rothamsted_submissions"/>
            <consortium name="culmorum"/>
            <person name="King R."/>
        </authorList>
    </citation>
    <scope>NUCLEOTIDE SEQUENCE</scope>
</reference>
<comment type="similarity">
    <text evidence="7">Belongs to the peptidase S26 family. IMP1 subfamily.</text>
</comment>
<evidence type="ECO:0000256" key="8">
    <source>
        <dbReference type="PIRSR" id="PIRSR600223-1"/>
    </source>
</evidence>
<dbReference type="Gene3D" id="2.10.109.10">
    <property type="entry name" value="Umud Fragment, subunit A"/>
    <property type="match status" value="1"/>
</dbReference>
<evidence type="ECO:0000256" key="5">
    <source>
        <dbReference type="ARBA" id="ARBA00023128"/>
    </source>
</evidence>
<dbReference type="InterPro" id="IPR000223">
    <property type="entry name" value="Pept_S26A_signal_pept_1"/>
</dbReference>
<evidence type="ECO:0000313" key="12">
    <source>
        <dbReference type="Proteomes" id="UP001153737"/>
    </source>
</evidence>
<feature type="active site" evidence="8">
    <location>
        <position position="82"/>
    </location>
</feature>
<protein>
    <recommendedName>
        <fullName evidence="9">Mitochondrial inner membrane protease subunit</fullName>
        <ecNumber evidence="9">3.4.21.-</ecNumber>
    </recommendedName>
</protein>
<evidence type="ECO:0000259" key="10">
    <source>
        <dbReference type="Pfam" id="PF10502"/>
    </source>
</evidence>
<dbReference type="InterPro" id="IPR019533">
    <property type="entry name" value="Peptidase_S26"/>
</dbReference>
<evidence type="ECO:0000256" key="7">
    <source>
        <dbReference type="ARBA" id="ARBA00038445"/>
    </source>
</evidence>
<name>A0A9N9SBV7_PHACE</name>
<dbReference type="AlphaFoldDB" id="A0A9N9SBV7"/>
<accession>A0A9N9SBV7</accession>
<dbReference type="GO" id="GO:0004252">
    <property type="term" value="F:serine-type endopeptidase activity"/>
    <property type="evidence" value="ECO:0007669"/>
    <property type="project" value="InterPro"/>
</dbReference>